<dbReference type="GO" id="GO:0006228">
    <property type="term" value="P:UTP biosynthetic process"/>
    <property type="evidence" value="ECO:0007669"/>
    <property type="project" value="InterPro"/>
</dbReference>
<dbReference type="PROSITE" id="PS00194">
    <property type="entry name" value="THIOREDOXIN_1"/>
    <property type="match status" value="1"/>
</dbReference>
<dbReference type="InterPro" id="IPR036249">
    <property type="entry name" value="Thioredoxin-like_sf"/>
</dbReference>
<dbReference type="InterPro" id="IPR001564">
    <property type="entry name" value="Nucleoside_diP_kinase"/>
</dbReference>
<evidence type="ECO:0000313" key="5">
    <source>
        <dbReference type="Ensembl" id="ENSVURP00010011272.1"/>
    </source>
</evidence>
<evidence type="ECO:0000256" key="1">
    <source>
        <dbReference type="ARBA" id="ARBA00008142"/>
    </source>
</evidence>
<dbReference type="OrthoDB" id="10263751at2759"/>
<comment type="similarity">
    <text evidence="1 2 3">Belongs to the NDK family.</text>
</comment>
<dbReference type="InterPro" id="IPR034907">
    <property type="entry name" value="NDK-like_dom"/>
</dbReference>
<dbReference type="CDD" id="cd02948">
    <property type="entry name" value="TRX_NDPK"/>
    <property type="match status" value="1"/>
</dbReference>
<dbReference type="InterPro" id="IPR036850">
    <property type="entry name" value="NDK-like_dom_sf"/>
</dbReference>
<dbReference type="SUPFAM" id="SSF52833">
    <property type="entry name" value="Thioredoxin-like"/>
    <property type="match status" value="1"/>
</dbReference>
<dbReference type="GO" id="GO:0004550">
    <property type="term" value="F:nucleoside diphosphate kinase activity"/>
    <property type="evidence" value="ECO:0007669"/>
    <property type="project" value="InterPro"/>
</dbReference>
<dbReference type="CDD" id="cd04416">
    <property type="entry name" value="NDPk_TX"/>
    <property type="match status" value="1"/>
</dbReference>
<evidence type="ECO:0000256" key="2">
    <source>
        <dbReference type="PROSITE-ProRule" id="PRU00706"/>
    </source>
</evidence>
<dbReference type="PANTHER" id="PTHR46135:SF3">
    <property type="entry name" value="NME_NM23 FAMILY MEMBER 8"/>
    <property type="match status" value="1"/>
</dbReference>
<reference evidence="6" key="1">
    <citation type="submission" date="2018-12" db="EMBL/GenBank/DDBJ databases">
        <authorList>
            <person name="Yazar S."/>
        </authorList>
    </citation>
    <scope>NUCLEOTIDE SEQUENCE [LARGE SCALE GENOMIC DNA]</scope>
</reference>
<dbReference type="Pfam" id="PF00334">
    <property type="entry name" value="NDK"/>
    <property type="match status" value="1"/>
</dbReference>
<gene>
    <name evidence="5" type="primary">NME9</name>
</gene>
<dbReference type="Gene3D" id="3.40.30.10">
    <property type="entry name" value="Glutaredoxin"/>
    <property type="match status" value="1"/>
</dbReference>
<dbReference type="InterPro" id="IPR017937">
    <property type="entry name" value="Thioredoxin_CS"/>
</dbReference>
<dbReference type="CTD" id="347736"/>
<sequence>MVSKKKEIGLQVNINNQELWEEMLSSKGLTVVDVYQSWCGPCKPVVSLFRKIKLEVGNGLHFATAEADSLDVLEKYRGKCEPTFLFYAGGELVAVVRGANGPLLHKTILDQLEAENKVLEQGIERKVIKDAALSIEEESVSQDQEYGEEDDVVSLEKSCTLAIIKPDAVAHGKVDEIILKIQEAGFEILTNEERIMTESETRYLYQKRSEEEIFKKVVQHMSNGPCRLLIISWPEKDKDVVAAWRDFIGPSDTEAAKRENPESLRAQYGTIMPFNAVHGSENREQANRELEFFFPNFKISGSDADKVPREEILQ</sequence>
<proteinExistence type="inferred from homology"/>
<protein>
    <submittedName>
        <fullName evidence="5">NME/NM23 family member 9</fullName>
    </submittedName>
</protein>
<dbReference type="GeneTree" id="ENSGT00940000162486"/>
<comment type="caution">
    <text evidence="2">Lacks conserved residue(s) required for the propagation of feature annotation.</text>
</comment>
<dbReference type="PRINTS" id="PR01243">
    <property type="entry name" value="NUCDPKINASE"/>
</dbReference>
<dbReference type="Proteomes" id="UP000314987">
    <property type="component" value="Unassembled WGS sequence"/>
</dbReference>
<dbReference type="PANTHER" id="PTHR46135">
    <property type="entry name" value="NME/NM23 FAMILY MEMBER 8"/>
    <property type="match status" value="1"/>
</dbReference>
<reference evidence="5" key="2">
    <citation type="submission" date="2025-08" db="UniProtKB">
        <authorList>
            <consortium name="Ensembl"/>
        </authorList>
    </citation>
    <scope>IDENTIFICATION</scope>
</reference>
<dbReference type="SUPFAM" id="SSF54919">
    <property type="entry name" value="Nucleoside diphosphate kinase, NDK"/>
    <property type="match status" value="1"/>
</dbReference>
<evidence type="ECO:0000259" key="4">
    <source>
        <dbReference type="SMART" id="SM00562"/>
    </source>
</evidence>
<keyword evidence="6" id="KW-1185">Reference proteome</keyword>
<dbReference type="GO" id="GO:0006183">
    <property type="term" value="P:GTP biosynthetic process"/>
    <property type="evidence" value="ECO:0007669"/>
    <property type="project" value="InterPro"/>
</dbReference>
<dbReference type="Ensembl" id="ENSVURT00010012801.1">
    <property type="protein sequence ID" value="ENSVURP00010011272.1"/>
    <property type="gene ID" value="ENSVURG00010008701.1"/>
</dbReference>
<dbReference type="InterPro" id="IPR051766">
    <property type="entry name" value="TXND_domain-containing"/>
</dbReference>
<dbReference type="Gene3D" id="3.30.70.141">
    <property type="entry name" value="Nucleoside diphosphate kinase-like domain"/>
    <property type="match status" value="1"/>
</dbReference>
<feature type="domain" description="Nucleoside diphosphate kinase-like" evidence="4">
    <location>
        <begin position="157"/>
        <end position="301"/>
    </location>
</feature>
<dbReference type="SMART" id="SM00562">
    <property type="entry name" value="NDK"/>
    <property type="match status" value="1"/>
</dbReference>
<dbReference type="OMA" id="PCDPHVA"/>
<dbReference type="InterPro" id="IPR013766">
    <property type="entry name" value="Thioredoxin_domain"/>
</dbReference>
<dbReference type="AlphaFoldDB" id="A0A4X2KQ66"/>
<accession>A0A4X2KQ66</accession>
<dbReference type="STRING" id="29139.ENSVURP00010011272"/>
<evidence type="ECO:0000313" key="6">
    <source>
        <dbReference type="Proteomes" id="UP000314987"/>
    </source>
</evidence>
<dbReference type="GO" id="GO:0006241">
    <property type="term" value="P:CTP biosynthetic process"/>
    <property type="evidence" value="ECO:0007669"/>
    <property type="project" value="InterPro"/>
</dbReference>
<dbReference type="PROSITE" id="PS51374">
    <property type="entry name" value="NDPK_LIKE"/>
    <property type="match status" value="1"/>
</dbReference>
<dbReference type="Pfam" id="PF00085">
    <property type="entry name" value="Thioredoxin"/>
    <property type="match status" value="1"/>
</dbReference>
<name>A0A4X2KQ66_VOMUR</name>
<evidence type="ECO:0000256" key="3">
    <source>
        <dbReference type="RuleBase" id="RU004011"/>
    </source>
</evidence>
<dbReference type="RefSeq" id="XP_027701104.1">
    <property type="nucleotide sequence ID" value="XM_027845303.1"/>
</dbReference>
<dbReference type="GeneID" id="114030472"/>
<organism evidence="5 6">
    <name type="scientific">Vombatus ursinus</name>
    <name type="common">Common wombat</name>
    <dbReference type="NCBI Taxonomy" id="29139"/>
    <lineage>
        <taxon>Eukaryota</taxon>
        <taxon>Metazoa</taxon>
        <taxon>Chordata</taxon>
        <taxon>Craniata</taxon>
        <taxon>Vertebrata</taxon>
        <taxon>Euteleostomi</taxon>
        <taxon>Mammalia</taxon>
        <taxon>Metatheria</taxon>
        <taxon>Diprotodontia</taxon>
        <taxon>Vombatidae</taxon>
        <taxon>Vombatus</taxon>
    </lineage>
</organism>
<reference evidence="5" key="3">
    <citation type="submission" date="2025-09" db="UniProtKB">
        <authorList>
            <consortium name="Ensembl"/>
        </authorList>
    </citation>
    <scope>IDENTIFICATION</scope>
</reference>